<feature type="compositionally biased region" description="Polar residues" evidence="1">
    <location>
        <begin position="224"/>
        <end position="233"/>
    </location>
</feature>
<feature type="transmembrane region" description="Helical" evidence="2">
    <location>
        <begin position="116"/>
        <end position="137"/>
    </location>
</feature>
<keyword evidence="2" id="KW-1133">Transmembrane helix</keyword>
<protein>
    <submittedName>
        <fullName evidence="3">Uncharacterized protein</fullName>
    </submittedName>
</protein>
<keyword evidence="2" id="KW-0472">Membrane</keyword>
<keyword evidence="2" id="KW-0812">Transmembrane</keyword>
<accession>A0ABR3JD10</accession>
<dbReference type="EMBL" id="JASNQZ010000008">
    <property type="protein sequence ID" value="KAL0953517.1"/>
    <property type="molecule type" value="Genomic_DNA"/>
</dbReference>
<reference evidence="4" key="1">
    <citation type="submission" date="2024-06" db="EMBL/GenBank/DDBJ databases">
        <title>Multi-omics analyses provide insights into the biosynthesis of the anticancer antibiotic pleurotin in Hohenbuehelia grisea.</title>
        <authorList>
            <person name="Weaver J.A."/>
            <person name="Alberti F."/>
        </authorList>
    </citation>
    <scope>NUCLEOTIDE SEQUENCE [LARGE SCALE GENOMIC DNA]</scope>
    <source>
        <strain evidence="4">T-177</strain>
    </source>
</reference>
<feature type="compositionally biased region" description="Basic residues" evidence="1">
    <location>
        <begin position="182"/>
        <end position="192"/>
    </location>
</feature>
<feature type="region of interest" description="Disordered" evidence="1">
    <location>
        <begin position="180"/>
        <end position="233"/>
    </location>
</feature>
<comment type="caution">
    <text evidence="3">The sequence shown here is derived from an EMBL/GenBank/DDBJ whole genome shotgun (WGS) entry which is preliminary data.</text>
</comment>
<sequence length="233" mass="25497">MSGPGDINVSLEQHLIDTLDPLQPLLPPELTSQLQSYIAEPRSRTIPYDILLQISKWTRQPNNRDALDAAKLDLHAYNMVSLLAGATTSPERNFPPAPPSIDPAEEAANRKYERKALTALVNALLSIGGSAAAAWWASDKTGWSDEWRVLLSLCVAFVVAASEGILYLIWQSRASKSTPSQRARRRKYRALHKKDAPDSPVASLENSASAELVTSKDEGASGLRQRTGNPQED</sequence>
<keyword evidence="4" id="KW-1185">Reference proteome</keyword>
<dbReference type="Proteomes" id="UP001556367">
    <property type="component" value="Unassembled WGS sequence"/>
</dbReference>
<evidence type="ECO:0000313" key="4">
    <source>
        <dbReference type="Proteomes" id="UP001556367"/>
    </source>
</evidence>
<organism evidence="3 4">
    <name type="scientific">Hohenbuehelia grisea</name>
    <dbReference type="NCBI Taxonomy" id="104357"/>
    <lineage>
        <taxon>Eukaryota</taxon>
        <taxon>Fungi</taxon>
        <taxon>Dikarya</taxon>
        <taxon>Basidiomycota</taxon>
        <taxon>Agaricomycotina</taxon>
        <taxon>Agaricomycetes</taxon>
        <taxon>Agaricomycetidae</taxon>
        <taxon>Agaricales</taxon>
        <taxon>Pleurotineae</taxon>
        <taxon>Pleurotaceae</taxon>
        <taxon>Hohenbuehelia</taxon>
    </lineage>
</organism>
<name>A0ABR3JD10_9AGAR</name>
<evidence type="ECO:0000256" key="1">
    <source>
        <dbReference type="SAM" id="MobiDB-lite"/>
    </source>
</evidence>
<evidence type="ECO:0000256" key="2">
    <source>
        <dbReference type="SAM" id="Phobius"/>
    </source>
</evidence>
<evidence type="ECO:0000313" key="3">
    <source>
        <dbReference type="EMBL" id="KAL0953517.1"/>
    </source>
</evidence>
<dbReference type="Pfam" id="PF11712">
    <property type="entry name" value="Vma12"/>
    <property type="match status" value="1"/>
</dbReference>
<dbReference type="InterPro" id="IPR021013">
    <property type="entry name" value="ATPase_Vma12"/>
</dbReference>
<gene>
    <name evidence="3" type="ORF">HGRIS_004741</name>
</gene>
<feature type="transmembrane region" description="Helical" evidence="2">
    <location>
        <begin position="149"/>
        <end position="170"/>
    </location>
</feature>
<proteinExistence type="predicted"/>